<dbReference type="Pfam" id="PF13466">
    <property type="entry name" value="STAS_2"/>
    <property type="match status" value="1"/>
</dbReference>
<name>A0AB39XYI9_9ACTN</name>
<organism evidence="3">
    <name type="scientific">Streptomyces sp. R33</name>
    <dbReference type="NCBI Taxonomy" id="3238629"/>
    <lineage>
        <taxon>Bacteria</taxon>
        <taxon>Bacillati</taxon>
        <taxon>Actinomycetota</taxon>
        <taxon>Actinomycetes</taxon>
        <taxon>Kitasatosporales</taxon>
        <taxon>Streptomycetaceae</taxon>
        <taxon>Streptomyces</taxon>
    </lineage>
</organism>
<feature type="domain" description="STAS" evidence="2">
    <location>
        <begin position="18"/>
        <end position="103"/>
    </location>
</feature>
<evidence type="ECO:0000256" key="1">
    <source>
        <dbReference type="SAM" id="MobiDB-lite"/>
    </source>
</evidence>
<gene>
    <name evidence="3" type="ORF">AB5J51_04470</name>
</gene>
<proteinExistence type="predicted"/>
<dbReference type="AlphaFoldDB" id="A0AB39XYI9"/>
<dbReference type="InterPro" id="IPR058548">
    <property type="entry name" value="MlaB-like_STAS"/>
</dbReference>
<protein>
    <submittedName>
        <fullName evidence="3">STAS domain-containing protein</fullName>
    </submittedName>
</protein>
<sequence length="147" mass="15355">MRSEEALATVRVEPDGAGGALIVLAGEIDQDCAAEVQDVLISALGACPAGVVLDLSGVTFCDCSFLNVLLHARLRAGVGVDRDRRFRIRSMSARVARLLALTGTLAYFPHGNGPRPHPDGNGPGPYPAEAVSSRAGRPDGPRGGLRR</sequence>
<dbReference type="CDD" id="cd07043">
    <property type="entry name" value="STAS_anti-anti-sigma_factors"/>
    <property type="match status" value="1"/>
</dbReference>
<feature type="region of interest" description="Disordered" evidence="1">
    <location>
        <begin position="110"/>
        <end position="147"/>
    </location>
</feature>
<dbReference type="Gene3D" id="3.30.750.24">
    <property type="entry name" value="STAS domain"/>
    <property type="match status" value="1"/>
</dbReference>
<dbReference type="EMBL" id="CP165727">
    <property type="protein sequence ID" value="XDV62243.1"/>
    <property type="molecule type" value="Genomic_DNA"/>
</dbReference>
<evidence type="ECO:0000259" key="2">
    <source>
        <dbReference type="PROSITE" id="PS50801"/>
    </source>
</evidence>
<dbReference type="InterPro" id="IPR002645">
    <property type="entry name" value="STAS_dom"/>
</dbReference>
<evidence type="ECO:0000313" key="3">
    <source>
        <dbReference type="EMBL" id="XDV62243.1"/>
    </source>
</evidence>
<reference evidence="3" key="1">
    <citation type="submission" date="2024-08" db="EMBL/GenBank/DDBJ databases">
        <authorList>
            <person name="Yu S.T."/>
        </authorList>
    </citation>
    <scope>NUCLEOTIDE SEQUENCE</scope>
    <source>
        <strain evidence="3">R33</strain>
    </source>
</reference>
<dbReference type="SUPFAM" id="SSF52091">
    <property type="entry name" value="SpoIIaa-like"/>
    <property type="match status" value="1"/>
</dbReference>
<accession>A0AB39XYI9</accession>
<dbReference type="RefSeq" id="WP_369776906.1">
    <property type="nucleotide sequence ID" value="NZ_CP165727.1"/>
</dbReference>
<dbReference type="InterPro" id="IPR036513">
    <property type="entry name" value="STAS_dom_sf"/>
</dbReference>
<dbReference type="PROSITE" id="PS50801">
    <property type="entry name" value="STAS"/>
    <property type="match status" value="1"/>
</dbReference>